<reference evidence="2" key="1">
    <citation type="submission" date="2022-11" db="UniProtKB">
        <authorList>
            <consortium name="WormBaseParasite"/>
        </authorList>
    </citation>
    <scope>IDENTIFICATION</scope>
</reference>
<protein>
    <submittedName>
        <fullName evidence="2">Uncharacterized protein</fullName>
    </submittedName>
</protein>
<organism evidence="1 2">
    <name type="scientific">Acrobeloides nanus</name>
    <dbReference type="NCBI Taxonomy" id="290746"/>
    <lineage>
        <taxon>Eukaryota</taxon>
        <taxon>Metazoa</taxon>
        <taxon>Ecdysozoa</taxon>
        <taxon>Nematoda</taxon>
        <taxon>Chromadorea</taxon>
        <taxon>Rhabditida</taxon>
        <taxon>Tylenchina</taxon>
        <taxon>Cephalobomorpha</taxon>
        <taxon>Cephaloboidea</taxon>
        <taxon>Cephalobidae</taxon>
        <taxon>Acrobeloides</taxon>
    </lineage>
</organism>
<dbReference type="Proteomes" id="UP000887540">
    <property type="component" value="Unplaced"/>
</dbReference>
<evidence type="ECO:0000313" key="1">
    <source>
        <dbReference type="Proteomes" id="UP000887540"/>
    </source>
</evidence>
<name>A0A914DLT2_9BILA</name>
<proteinExistence type="predicted"/>
<accession>A0A914DLT2</accession>
<sequence>MPHKMTLKKPMKSILILVNVQP</sequence>
<keyword evidence="1" id="KW-1185">Reference proteome</keyword>
<evidence type="ECO:0000313" key="2">
    <source>
        <dbReference type="WBParaSite" id="ACRNAN_scaffold30169.g24853.t1"/>
    </source>
</evidence>
<dbReference type="WBParaSite" id="ACRNAN_scaffold30169.g24853.t1">
    <property type="protein sequence ID" value="ACRNAN_scaffold30169.g24853.t1"/>
    <property type="gene ID" value="ACRNAN_scaffold30169.g24853"/>
</dbReference>
<dbReference type="AlphaFoldDB" id="A0A914DLT2"/>